<evidence type="ECO:0000256" key="5">
    <source>
        <dbReference type="HAMAP-Rule" id="MF_00658"/>
    </source>
</evidence>
<dbReference type="InterPro" id="IPR003742">
    <property type="entry name" value="RlmH-like"/>
</dbReference>
<comment type="catalytic activity">
    <reaction evidence="5">
        <text>pseudouridine(1915) in 23S rRNA + S-adenosyl-L-methionine = N(3)-methylpseudouridine(1915) in 23S rRNA + S-adenosyl-L-homocysteine + H(+)</text>
        <dbReference type="Rhea" id="RHEA:42752"/>
        <dbReference type="Rhea" id="RHEA-COMP:10221"/>
        <dbReference type="Rhea" id="RHEA-COMP:10222"/>
        <dbReference type="ChEBI" id="CHEBI:15378"/>
        <dbReference type="ChEBI" id="CHEBI:57856"/>
        <dbReference type="ChEBI" id="CHEBI:59789"/>
        <dbReference type="ChEBI" id="CHEBI:65314"/>
        <dbReference type="ChEBI" id="CHEBI:74486"/>
        <dbReference type="EC" id="2.1.1.177"/>
    </reaction>
</comment>
<keyword evidence="5" id="KW-0698">rRNA processing</keyword>
<feature type="binding site" evidence="5">
    <location>
        <begin position="107"/>
        <end position="112"/>
    </location>
    <ligand>
        <name>S-adenosyl-L-methionine</name>
        <dbReference type="ChEBI" id="CHEBI:59789"/>
    </ligand>
</feature>
<keyword evidence="3 5" id="KW-0949">S-adenosyl-L-methionine</keyword>
<feature type="binding site" evidence="5">
    <location>
        <position position="88"/>
    </location>
    <ligand>
        <name>S-adenosyl-L-methionine</name>
        <dbReference type="ChEBI" id="CHEBI:59789"/>
    </ligand>
</feature>
<dbReference type="Pfam" id="PF02590">
    <property type="entry name" value="SPOUT_MTase"/>
    <property type="match status" value="1"/>
</dbReference>
<keyword evidence="1 5" id="KW-0489">Methyltransferase</keyword>
<dbReference type="InterPro" id="IPR029026">
    <property type="entry name" value="tRNA_m1G_MTases_N"/>
</dbReference>
<evidence type="ECO:0000256" key="2">
    <source>
        <dbReference type="ARBA" id="ARBA00022679"/>
    </source>
</evidence>
<comment type="caution">
    <text evidence="6">The sequence shown here is derived from an EMBL/GenBank/DDBJ whole genome shotgun (WGS) entry which is preliminary data.</text>
</comment>
<dbReference type="CDD" id="cd18081">
    <property type="entry name" value="RlmH-like"/>
    <property type="match status" value="1"/>
</dbReference>
<keyword evidence="7" id="KW-1185">Reference proteome</keyword>
<evidence type="ECO:0000256" key="4">
    <source>
        <dbReference type="ARBA" id="ARBA00038303"/>
    </source>
</evidence>
<sequence>MQLHVIARGKIGRSPEGEMVERYGKRIAWGFKVTELPDRGGQMPPPASGPVRTVALDERGRQLTSTEFARILERWRDDGVREARFLIGAADGHDEALRDSADLLIAFGAMTWPHMLARAMLAEQLWRATSIVAGHPYHREG</sequence>
<dbReference type="PANTHER" id="PTHR33603">
    <property type="entry name" value="METHYLTRANSFERASE"/>
    <property type="match status" value="1"/>
</dbReference>
<evidence type="ECO:0000313" key="6">
    <source>
        <dbReference type="EMBL" id="MDF8332926.1"/>
    </source>
</evidence>
<protein>
    <recommendedName>
        <fullName evidence="5">Ribosomal RNA large subunit methyltransferase H</fullName>
        <ecNumber evidence="5">2.1.1.177</ecNumber>
    </recommendedName>
    <alternativeName>
        <fullName evidence="5">23S rRNA (pseudouridine1915-N3)-methyltransferase</fullName>
    </alternativeName>
    <alternativeName>
        <fullName evidence="5">23S rRNA m3Psi1915 methyltransferase</fullName>
    </alternativeName>
    <alternativeName>
        <fullName evidence="5">rRNA (pseudouridine-N3-)-methyltransferase RlmH</fullName>
    </alternativeName>
</protein>
<dbReference type="HAMAP" id="MF_00658">
    <property type="entry name" value="23SrRNA_methyltr_H"/>
    <property type="match status" value="1"/>
</dbReference>
<keyword evidence="2 5" id="KW-0808">Transferase</keyword>
<evidence type="ECO:0000256" key="3">
    <source>
        <dbReference type="ARBA" id="ARBA00022691"/>
    </source>
</evidence>
<comment type="function">
    <text evidence="5">Specifically methylates the pseudouridine at position 1915 (m3Psi1915) in 23S rRNA.</text>
</comment>
<dbReference type="SUPFAM" id="SSF75217">
    <property type="entry name" value="alpha/beta knot"/>
    <property type="match status" value="1"/>
</dbReference>
<dbReference type="EC" id="2.1.1.177" evidence="5"/>
<keyword evidence="5" id="KW-0963">Cytoplasm</keyword>
<dbReference type="EMBL" id="JAROCY010000005">
    <property type="protein sequence ID" value="MDF8332926.1"/>
    <property type="molecule type" value="Genomic_DNA"/>
</dbReference>
<dbReference type="InterPro" id="IPR029028">
    <property type="entry name" value="Alpha/beta_knot_MTases"/>
</dbReference>
<dbReference type="Proteomes" id="UP001222770">
    <property type="component" value="Unassembled WGS sequence"/>
</dbReference>
<accession>A0ABT6CGM1</accession>
<evidence type="ECO:0000313" key="7">
    <source>
        <dbReference type="Proteomes" id="UP001222770"/>
    </source>
</evidence>
<name>A0ABT6CGM1_9SPHN</name>
<dbReference type="PANTHER" id="PTHR33603:SF1">
    <property type="entry name" value="RIBOSOMAL RNA LARGE SUBUNIT METHYLTRANSFERASE H"/>
    <property type="match status" value="1"/>
</dbReference>
<reference evidence="6 7" key="1">
    <citation type="submission" date="2023-03" db="EMBL/GenBank/DDBJ databases">
        <title>Novosphingobium cyanobacteriorum sp. nov., isolated from a eutrophic reservoir during the Microcystis bloom period.</title>
        <authorList>
            <person name="Kang M."/>
            <person name="Le V."/>
            <person name="Ko S.-R."/>
            <person name="Lee S.-A."/>
            <person name="Ahn C.-Y."/>
        </authorList>
    </citation>
    <scope>NUCLEOTIDE SEQUENCE [LARGE SCALE GENOMIC DNA]</scope>
    <source>
        <strain evidence="6 7">HBC54</strain>
    </source>
</reference>
<comment type="similarity">
    <text evidence="4 5">Belongs to the RNA methyltransferase RlmH family.</text>
</comment>
<organism evidence="6 7">
    <name type="scientific">Novosphingobium cyanobacteriorum</name>
    <dbReference type="NCBI Taxonomy" id="3024215"/>
    <lineage>
        <taxon>Bacteria</taxon>
        <taxon>Pseudomonadati</taxon>
        <taxon>Pseudomonadota</taxon>
        <taxon>Alphaproteobacteria</taxon>
        <taxon>Sphingomonadales</taxon>
        <taxon>Sphingomonadaceae</taxon>
        <taxon>Novosphingobium</taxon>
    </lineage>
</organism>
<dbReference type="Gene3D" id="3.40.1280.10">
    <property type="match status" value="1"/>
</dbReference>
<dbReference type="RefSeq" id="WP_277276126.1">
    <property type="nucleotide sequence ID" value="NZ_JAROCY010000005.1"/>
</dbReference>
<gene>
    <name evidence="5" type="primary">rlmH</name>
    <name evidence="6" type="ORF">POM99_06925</name>
</gene>
<evidence type="ECO:0000256" key="1">
    <source>
        <dbReference type="ARBA" id="ARBA00022603"/>
    </source>
</evidence>
<proteinExistence type="inferred from homology"/>
<comment type="subcellular location">
    <subcellularLocation>
        <location evidence="5">Cytoplasm</location>
    </subcellularLocation>
</comment>
<comment type="subunit">
    <text evidence="5">Homodimer.</text>
</comment>
<feature type="binding site" evidence="5">
    <location>
        <position position="56"/>
    </location>
    <ligand>
        <name>S-adenosyl-L-methionine</name>
        <dbReference type="ChEBI" id="CHEBI:59789"/>
    </ligand>
</feature>